<feature type="transmembrane region" description="Helical" evidence="1">
    <location>
        <begin position="130"/>
        <end position="149"/>
    </location>
</feature>
<evidence type="ECO:0000313" key="2">
    <source>
        <dbReference type="EMBL" id="MDP4543655.1"/>
    </source>
</evidence>
<feature type="transmembrane region" description="Helical" evidence="1">
    <location>
        <begin position="96"/>
        <end position="124"/>
    </location>
</feature>
<gene>
    <name evidence="2" type="ORF">Q8P09_00970</name>
</gene>
<feature type="transmembrane region" description="Helical" evidence="1">
    <location>
        <begin position="199"/>
        <end position="222"/>
    </location>
</feature>
<feature type="transmembrane region" description="Helical" evidence="1">
    <location>
        <begin position="295"/>
        <end position="317"/>
    </location>
</feature>
<evidence type="ECO:0000256" key="1">
    <source>
        <dbReference type="SAM" id="Phobius"/>
    </source>
</evidence>
<feature type="transmembrane region" description="Helical" evidence="1">
    <location>
        <begin position="161"/>
        <end position="179"/>
    </location>
</feature>
<name>A0ABT9HD09_9GAMM</name>
<organism evidence="2 3">
    <name type="scientific">Psychrobacter faecalis</name>
    <dbReference type="NCBI Taxonomy" id="180588"/>
    <lineage>
        <taxon>Bacteria</taxon>
        <taxon>Pseudomonadati</taxon>
        <taxon>Pseudomonadota</taxon>
        <taxon>Gammaproteobacteria</taxon>
        <taxon>Moraxellales</taxon>
        <taxon>Moraxellaceae</taxon>
        <taxon>Psychrobacter</taxon>
    </lineage>
</organism>
<accession>A0ABT9HD09</accession>
<feature type="transmembrane region" description="Helical" evidence="1">
    <location>
        <begin position="398"/>
        <end position="422"/>
    </location>
</feature>
<sequence length="424" mass="45700">MSKQLTSTSINSDVQNNFSWRTLGPGILLASAAIGGSHLISSTQAGATYGWQLAGLIIITNLLKYPFFRFGTDYVYGTGESLIAGYYKKSKVYLGVYLFLSMFASVVGTGAVALLCAAILGFMLPASLELSTITLSVIVMGISWVFLVAGHYKLLDSVNKWIIIALTFGSLVAVIMAAGKPTVMTADFVATSPWNLATLGFLVALMGWMPAPMEFSAINSMWISAKIKAENTTHRQGLIDFNVGYSVSTVLALVFLALGVFVQYGSGQEIQTAGSDYVGQLINMYTATIGEWSKFLVAFVAFMCMFGTTLTSADGTARANSECLRLFKGNKEITNKQIFFWTTYAIVGGLIIIIFFTGQLGSMLKFAMIAAFIAAPIVGGLNYVLIKDHKKLSTVMNIWAIVGLIFLTGIALLFIANLLGFFTV</sequence>
<reference evidence="2 3" key="1">
    <citation type="submission" date="2023-08" db="EMBL/GenBank/DDBJ databases">
        <authorList>
            <person name="Kumar R."/>
        </authorList>
    </citation>
    <scope>NUCLEOTIDE SEQUENCE [LARGE SCALE GENOMIC DNA]</scope>
    <source>
        <strain evidence="2 3">LUR13</strain>
    </source>
</reference>
<dbReference type="Proteomes" id="UP001228171">
    <property type="component" value="Unassembled WGS sequence"/>
</dbReference>
<feature type="transmembrane region" description="Helical" evidence="1">
    <location>
        <begin position="338"/>
        <end position="360"/>
    </location>
</feature>
<keyword evidence="1" id="KW-1133">Transmembrane helix</keyword>
<comment type="caution">
    <text evidence="2">The sequence shown here is derived from an EMBL/GenBank/DDBJ whole genome shotgun (WGS) entry which is preliminary data.</text>
</comment>
<dbReference type="RefSeq" id="WP_068406464.1">
    <property type="nucleotide sequence ID" value="NZ_JAVAJI010000001.1"/>
</dbReference>
<feature type="transmembrane region" description="Helical" evidence="1">
    <location>
        <begin position="366"/>
        <end position="386"/>
    </location>
</feature>
<dbReference type="EMBL" id="JAVAJI010000001">
    <property type="protein sequence ID" value="MDP4543655.1"/>
    <property type="molecule type" value="Genomic_DNA"/>
</dbReference>
<evidence type="ECO:0000313" key="3">
    <source>
        <dbReference type="Proteomes" id="UP001228171"/>
    </source>
</evidence>
<feature type="transmembrane region" description="Helical" evidence="1">
    <location>
        <begin position="243"/>
        <end position="264"/>
    </location>
</feature>
<keyword evidence="1" id="KW-0812">Transmembrane</keyword>
<keyword evidence="3" id="KW-1185">Reference proteome</keyword>
<protein>
    <submittedName>
        <fullName evidence="2">Divalent metal cation transporter</fullName>
    </submittedName>
</protein>
<proteinExistence type="predicted"/>
<keyword evidence="1" id="KW-0472">Membrane</keyword>